<dbReference type="AlphaFoldDB" id="A0A1G8YID7"/>
<evidence type="ECO:0000313" key="2">
    <source>
        <dbReference type="Proteomes" id="UP000198856"/>
    </source>
</evidence>
<protein>
    <submittedName>
        <fullName evidence="1">Uncharacterized protein</fullName>
    </submittedName>
</protein>
<evidence type="ECO:0000313" key="1">
    <source>
        <dbReference type="EMBL" id="SDK01860.1"/>
    </source>
</evidence>
<keyword evidence="2" id="KW-1185">Reference proteome</keyword>
<dbReference type="OrthoDB" id="311801at2157"/>
<gene>
    <name evidence="1" type="ORF">SAMN05216226_11492</name>
</gene>
<dbReference type="STRING" id="890420.SAMN05216226_11492"/>
<sequence>MRRDNFTVTVELPDAEPNPPTLVVAYTGPTATLTAQLTGEDGDPYPATEIDAAFRLQDSLEAADPTGVFSLTHRVTGEYLLEVNVPAETVLDLVGTARDADGDAGSYRVRIEREDDPLEHEMDALFVYDSQGDLLRQHSLIPSGVEL</sequence>
<dbReference type="RefSeq" id="WP_092704069.1">
    <property type="nucleotide sequence ID" value="NZ_FNFC01000014.1"/>
</dbReference>
<reference evidence="1 2" key="1">
    <citation type="submission" date="2016-10" db="EMBL/GenBank/DDBJ databases">
        <authorList>
            <person name="de Groot N.N."/>
        </authorList>
    </citation>
    <scope>NUCLEOTIDE SEQUENCE [LARGE SCALE GENOMIC DNA]</scope>
    <source>
        <strain evidence="1 2">IBRC-M10015</strain>
    </source>
</reference>
<organism evidence="1 2">
    <name type="scientific">Halovenus aranensis</name>
    <dbReference type="NCBI Taxonomy" id="890420"/>
    <lineage>
        <taxon>Archaea</taxon>
        <taxon>Methanobacteriati</taxon>
        <taxon>Methanobacteriota</taxon>
        <taxon>Stenosarchaea group</taxon>
        <taxon>Halobacteria</taxon>
        <taxon>Halobacteriales</taxon>
        <taxon>Haloarculaceae</taxon>
        <taxon>Halovenus</taxon>
    </lineage>
</organism>
<name>A0A1G8YID7_9EURY</name>
<accession>A0A1G8YID7</accession>
<dbReference type="Proteomes" id="UP000198856">
    <property type="component" value="Unassembled WGS sequence"/>
</dbReference>
<proteinExistence type="predicted"/>
<dbReference type="Pfam" id="PF19106">
    <property type="entry name" value="DUF5793"/>
    <property type="match status" value="1"/>
</dbReference>
<dbReference type="EMBL" id="FNFC01000014">
    <property type="protein sequence ID" value="SDK01860.1"/>
    <property type="molecule type" value="Genomic_DNA"/>
</dbReference>
<dbReference type="InterPro" id="IPR043811">
    <property type="entry name" value="DUF5793"/>
</dbReference>